<keyword evidence="3 5" id="KW-1133">Transmembrane helix</keyword>
<dbReference type="eggNOG" id="COG4662">
    <property type="taxonomic scope" value="Bacteria"/>
</dbReference>
<dbReference type="CDD" id="cd06261">
    <property type="entry name" value="TM_PBP2"/>
    <property type="match status" value="1"/>
</dbReference>
<dbReference type="NCBIfam" id="NF038017">
    <property type="entry name" value="ABC_perm1"/>
    <property type="match status" value="1"/>
</dbReference>
<dbReference type="KEGG" id="dti:Desti_0069"/>
<feature type="transmembrane region" description="Helical" evidence="5">
    <location>
        <begin position="61"/>
        <end position="85"/>
    </location>
</feature>
<evidence type="ECO:0000256" key="1">
    <source>
        <dbReference type="ARBA" id="ARBA00004651"/>
    </source>
</evidence>
<evidence type="ECO:0000313" key="7">
    <source>
        <dbReference type="EMBL" id="AFM22818.1"/>
    </source>
</evidence>
<dbReference type="OrthoDB" id="9781724at2"/>
<keyword evidence="8" id="KW-1185">Reference proteome</keyword>
<name>I4BZS7_DESTA</name>
<feature type="transmembrane region" description="Helical" evidence="5">
    <location>
        <begin position="97"/>
        <end position="120"/>
    </location>
</feature>
<accession>I4BZS7</accession>
<evidence type="ECO:0000259" key="6">
    <source>
        <dbReference type="PROSITE" id="PS50928"/>
    </source>
</evidence>
<feature type="domain" description="ABC transmembrane type-1" evidence="6">
    <location>
        <begin position="26"/>
        <end position="222"/>
    </location>
</feature>
<dbReference type="GO" id="GO:0005886">
    <property type="term" value="C:plasma membrane"/>
    <property type="evidence" value="ECO:0007669"/>
    <property type="project" value="UniProtKB-SubCell"/>
</dbReference>
<gene>
    <name evidence="7" type="ordered locus">Desti_0069</name>
</gene>
<keyword evidence="4 5" id="KW-0472">Membrane</keyword>
<reference evidence="8" key="1">
    <citation type="submission" date="2012-06" db="EMBL/GenBank/DDBJ databases">
        <title>Complete sequence of chromosome of Desulfomonile tiedjei DSM 6799.</title>
        <authorList>
            <person name="Lucas S."/>
            <person name="Copeland A."/>
            <person name="Lapidus A."/>
            <person name="Glavina del Rio T."/>
            <person name="Dalin E."/>
            <person name="Tice H."/>
            <person name="Bruce D."/>
            <person name="Goodwin L."/>
            <person name="Pitluck S."/>
            <person name="Peters L."/>
            <person name="Ovchinnikova G."/>
            <person name="Zeytun A."/>
            <person name="Lu M."/>
            <person name="Kyrpides N."/>
            <person name="Mavromatis K."/>
            <person name="Ivanova N."/>
            <person name="Brettin T."/>
            <person name="Detter J.C."/>
            <person name="Han C."/>
            <person name="Larimer F."/>
            <person name="Land M."/>
            <person name="Hauser L."/>
            <person name="Markowitz V."/>
            <person name="Cheng J.-F."/>
            <person name="Hugenholtz P."/>
            <person name="Woyke T."/>
            <person name="Wu D."/>
            <person name="Spring S."/>
            <person name="Schroeder M."/>
            <person name="Brambilla E."/>
            <person name="Klenk H.-P."/>
            <person name="Eisen J.A."/>
        </authorList>
    </citation>
    <scope>NUCLEOTIDE SEQUENCE [LARGE SCALE GENOMIC DNA]</scope>
    <source>
        <strain evidence="8">ATCC 49306 / DSM 6799 / DCB-1</strain>
    </source>
</reference>
<dbReference type="InterPro" id="IPR035906">
    <property type="entry name" value="MetI-like_sf"/>
</dbReference>
<sequence length="230" mass="24792">MEFILEGFLSALRMIFSLDREVYFVVWTSLQVSMIAVFFSTLVGVPLGLIAATRTFPGKQALILALNTSMALPTVVVGLLLYAFISRRGPLGELGLLFTPAGVSLGLFMLSLPLVTNLTLSGIQSSDPRLFVTCKLLGATPFQQGIMILKEARFAVMAGIVVAFGRVISEVGIAMMLGGNIRGYTRTMTTAIALETSKGEFELGMALGIFLLAVAFLINGLLFMLQRRKA</sequence>
<feature type="transmembrane region" description="Helical" evidence="5">
    <location>
        <begin position="154"/>
        <end position="178"/>
    </location>
</feature>
<dbReference type="Gene3D" id="1.10.3720.10">
    <property type="entry name" value="MetI-like"/>
    <property type="match status" value="1"/>
</dbReference>
<feature type="transmembrane region" description="Helical" evidence="5">
    <location>
        <begin position="203"/>
        <end position="225"/>
    </location>
</feature>
<dbReference type="PANTHER" id="PTHR43632">
    <property type="entry name" value="PERMEASE COMPONENT OF TUNGSTATE ABC TRANSPORTER"/>
    <property type="match status" value="1"/>
</dbReference>
<keyword evidence="2 5" id="KW-0812">Transmembrane</keyword>
<dbReference type="SUPFAM" id="SSF161098">
    <property type="entry name" value="MetI-like"/>
    <property type="match status" value="1"/>
</dbReference>
<dbReference type="PROSITE" id="PS50928">
    <property type="entry name" value="ABC_TM1"/>
    <property type="match status" value="1"/>
</dbReference>
<evidence type="ECO:0000256" key="4">
    <source>
        <dbReference type="ARBA" id="ARBA00023136"/>
    </source>
</evidence>
<dbReference type="STRING" id="706587.Desti_0069"/>
<evidence type="ECO:0000256" key="5">
    <source>
        <dbReference type="SAM" id="Phobius"/>
    </source>
</evidence>
<dbReference type="Proteomes" id="UP000006055">
    <property type="component" value="Chromosome"/>
</dbReference>
<dbReference type="InterPro" id="IPR049783">
    <property type="entry name" value="ABC_perm_TupB-like"/>
</dbReference>
<dbReference type="AlphaFoldDB" id="I4BZS7"/>
<dbReference type="InterPro" id="IPR000515">
    <property type="entry name" value="MetI-like"/>
</dbReference>
<dbReference type="PATRIC" id="fig|706587.4.peg.73"/>
<dbReference type="RefSeq" id="WP_014807977.1">
    <property type="nucleotide sequence ID" value="NC_018025.1"/>
</dbReference>
<proteinExistence type="predicted"/>
<evidence type="ECO:0000256" key="3">
    <source>
        <dbReference type="ARBA" id="ARBA00022989"/>
    </source>
</evidence>
<dbReference type="GO" id="GO:0055085">
    <property type="term" value="P:transmembrane transport"/>
    <property type="evidence" value="ECO:0007669"/>
    <property type="project" value="InterPro"/>
</dbReference>
<organism evidence="7 8">
    <name type="scientific">Desulfomonile tiedjei (strain ATCC 49306 / DSM 6799 / DCB-1)</name>
    <dbReference type="NCBI Taxonomy" id="706587"/>
    <lineage>
        <taxon>Bacteria</taxon>
        <taxon>Pseudomonadati</taxon>
        <taxon>Thermodesulfobacteriota</taxon>
        <taxon>Desulfomonilia</taxon>
        <taxon>Desulfomonilales</taxon>
        <taxon>Desulfomonilaceae</taxon>
        <taxon>Desulfomonile</taxon>
    </lineage>
</organism>
<evidence type="ECO:0000313" key="8">
    <source>
        <dbReference type="Proteomes" id="UP000006055"/>
    </source>
</evidence>
<feature type="transmembrane region" description="Helical" evidence="5">
    <location>
        <begin position="22"/>
        <end position="49"/>
    </location>
</feature>
<dbReference type="PANTHER" id="PTHR43632:SF1">
    <property type="entry name" value="PERMEASE COMPONENT OF TUNGSTATE ABC TRANSPORTER"/>
    <property type="match status" value="1"/>
</dbReference>
<dbReference type="HOGENOM" id="CLU_016047_14_2_7"/>
<evidence type="ECO:0000256" key="2">
    <source>
        <dbReference type="ARBA" id="ARBA00022692"/>
    </source>
</evidence>
<comment type="subcellular location">
    <subcellularLocation>
        <location evidence="1">Cell membrane</location>
        <topology evidence="1">Multi-pass membrane protein</topology>
    </subcellularLocation>
</comment>
<dbReference type="EMBL" id="CP003360">
    <property type="protein sequence ID" value="AFM22818.1"/>
    <property type="molecule type" value="Genomic_DNA"/>
</dbReference>
<protein>
    <submittedName>
        <fullName evidence="7">ABC-type tungstate transport system, periplasmic component</fullName>
    </submittedName>
</protein>